<comment type="caution">
    <text evidence="1">The sequence shown here is derived from an EMBL/GenBank/DDBJ whole genome shotgun (WGS) entry which is preliminary data.</text>
</comment>
<evidence type="ECO:0000313" key="1">
    <source>
        <dbReference type="EMBL" id="PWK27176.1"/>
    </source>
</evidence>
<reference evidence="1 2" key="1">
    <citation type="submission" date="2018-05" db="EMBL/GenBank/DDBJ databases">
        <title>Genomic Encyclopedia of Archaeal and Bacterial Type Strains, Phase II (KMG-II): from individual species to whole genera.</title>
        <authorList>
            <person name="Goeker M."/>
        </authorList>
    </citation>
    <scope>NUCLEOTIDE SEQUENCE [LARGE SCALE GENOMIC DNA]</scope>
    <source>
        <strain evidence="1 2">DSM 22214</strain>
    </source>
</reference>
<dbReference type="InterPro" id="IPR009862">
    <property type="entry name" value="DUF1419"/>
</dbReference>
<dbReference type="EMBL" id="QGGO01000008">
    <property type="protein sequence ID" value="PWK27176.1"/>
    <property type="molecule type" value="Genomic_DNA"/>
</dbReference>
<dbReference type="AlphaFoldDB" id="A0A316EVF7"/>
<dbReference type="RefSeq" id="WP_109742740.1">
    <property type="nucleotide sequence ID" value="NZ_QGGO01000008.1"/>
</dbReference>
<accession>A0A316EVF7</accession>
<sequence length="113" mass="13183">MFLITKNSRPIAIYNSQEDAEFYRKTRHQKHLYTIENTLKEITEDHYDFLLEVLPPIYHNGFMFANSEPVDHLAIQGRAIPIFNGCTQKGGKYYQFICTVESIKNLLPSDIEV</sequence>
<dbReference type="Proteomes" id="UP000245489">
    <property type="component" value="Unassembled WGS sequence"/>
</dbReference>
<proteinExistence type="predicted"/>
<evidence type="ECO:0000313" key="2">
    <source>
        <dbReference type="Proteomes" id="UP000245489"/>
    </source>
</evidence>
<protein>
    <submittedName>
        <fullName evidence="1">Uncharacterized protein DUF1419</fullName>
    </submittedName>
</protein>
<name>A0A316EVF7_9BACT</name>
<keyword evidence="2" id="KW-1185">Reference proteome</keyword>
<organism evidence="1 2">
    <name type="scientific">Arcicella aurantiaca</name>
    <dbReference type="NCBI Taxonomy" id="591202"/>
    <lineage>
        <taxon>Bacteria</taxon>
        <taxon>Pseudomonadati</taxon>
        <taxon>Bacteroidota</taxon>
        <taxon>Cytophagia</taxon>
        <taxon>Cytophagales</taxon>
        <taxon>Flectobacillaceae</taxon>
        <taxon>Arcicella</taxon>
    </lineage>
</organism>
<gene>
    <name evidence="1" type="ORF">LV89_01991</name>
</gene>
<dbReference type="Pfam" id="PF07215">
    <property type="entry name" value="DUF1419"/>
    <property type="match status" value="1"/>
</dbReference>